<evidence type="ECO:0000313" key="1">
    <source>
        <dbReference type="EnsemblMetazoa" id="tetur34g01140.1"/>
    </source>
</evidence>
<name>T1L313_TETUR</name>
<dbReference type="HOGENOM" id="CLU_3320642_0_0_1"/>
<protein>
    <submittedName>
        <fullName evidence="1">Uncharacterized protein</fullName>
    </submittedName>
</protein>
<proteinExistence type="predicted"/>
<sequence length="39" mass="4317">MESGQSGSPVHSSTFQSFYLSSSSWLIYSPTESQNSFTH</sequence>
<keyword evidence="2" id="KW-1185">Reference proteome</keyword>
<reference evidence="1" key="2">
    <citation type="submission" date="2015-06" db="UniProtKB">
        <authorList>
            <consortium name="EnsemblMetazoa"/>
        </authorList>
    </citation>
    <scope>IDENTIFICATION</scope>
</reference>
<dbReference type="EMBL" id="CAEY01000995">
    <property type="status" value="NOT_ANNOTATED_CDS"/>
    <property type="molecule type" value="Genomic_DNA"/>
</dbReference>
<accession>T1L313</accession>
<organism evidence="1 2">
    <name type="scientific">Tetranychus urticae</name>
    <name type="common">Two-spotted spider mite</name>
    <dbReference type="NCBI Taxonomy" id="32264"/>
    <lineage>
        <taxon>Eukaryota</taxon>
        <taxon>Metazoa</taxon>
        <taxon>Ecdysozoa</taxon>
        <taxon>Arthropoda</taxon>
        <taxon>Chelicerata</taxon>
        <taxon>Arachnida</taxon>
        <taxon>Acari</taxon>
        <taxon>Acariformes</taxon>
        <taxon>Trombidiformes</taxon>
        <taxon>Prostigmata</taxon>
        <taxon>Eleutherengona</taxon>
        <taxon>Raphignathae</taxon>
        <taxon>Tetranychoidea</taxon>
        <taxon>Tetranychidae</taxon>
        <taxon>Tetranychus</taxon>
    </lineage>
</organism>
<evidence type="ECO:0000313" key="2">
    <source>
        <dbReference type="Proteomes" id="UP000015104"/>
    </source>
</evidence>
<dbReference type="Proteomes" id="UP000015104">
    <property type="component" value="Unassembled WGS sequence"/>
</dbReference>
<dbReference type="AlphaFoldDB" id="T1L313"/>
<reference evidence="2" key="1">
    <citation type="submission" date="2011-08" db="EMBL/GenBank/DDBJ databases">
        <authorList>
            <person name="Rombauts S."/>
        </authorList>
    </citation>
    <scope>NUCLEOTIDE SEQUENCE</scope>
    <source>
        <strain evidence="2">London</strain>
    </source>
</reference>
<dbReference type="EnsemblMetazoa" id="tetur34g01140.1">
    <property type="protein sequence ID" value="tetur34g01140.1"/>
    <property type="gene ID" value="tetur34g01140"/>
</dbReference>